<dbReference type="PANTHER" id="PTHR11802">
    <property type="entry name" value="SERINE PROTEASE FAMILY S10 SERINE CARBOXYPEPTIDASE"/>
    <property type="match status" value="1"/>
</dbReference>
<comment type="caution">
    <text evidence="7">The sequence shown here is derived from an EMBL/GenBank/DDBJ whole genome shotgun (WGS) entry which is preliminary data.</text>
</comment>
<evidence type="ECO:0000256" key="2">
    <source>
        <dbReference type="ARBA" id="ARBA00022645"/>
    </source>
</evidence>
<evidence type="ECO:0000313" key="8">
    <source>
        <dbReference type="Proteomes" id="UP000826195"/>
    </source>
</evidence>
<name>A0AAV7I1A9_COTGL</name>
<dbReference type="Proteomes" id="UP000826195">
    <property type="component" value="Unassembled WGS sequence"/>
</dbReference>
<comment type="similarity">
    <text evidence="1">Belongs to the peptidase S10 family.</text>
</comment>
<dbReference type="PRINTS" id="PR00724">
    <property type="entry name" value="CRBOXYPTASEC"/>
</dbReference>
<keyword evidence="4" id="KW-0732">Signal</keyword>
<dbReference type="InterPro" id="IPR001563">
    <property type="entry name" value="Peptidase_S10"/>
</dbReference>
<protein>
    <recommendedName>
        <fullName evidence="9">Carboxypeptidase</fullName>
    </recommendedName>
</protein>
<dbReference type="InterPro" id="IPR029058">
    <property type="entry name" value="AB_hydrolase_fold"/>
</dbReference>
<dbReference type="SUPFAM" id="SSF53474">
    <property type="entry name" value="alpha/beta-Hydrolases"/>
    <property type="match status" value="1"/>
</dbReference>
<dbReference type="EMBL" id="JAHXZJ010001492">
    <property type="protein sequence ID" value="KAH0551977.1"/>
    <property type="molecule type" value="Genomic_DNA"/>
</dbReference>
<dbReference type="AlphaFoldDB" id="A0AAV7I1A9"/>
<evidence type="ECO:0000256" key="4">
    <source>
        <dbReference type="ARBA" id="ARBA00022729"/>
    </source>
</evidence>
<keyword evidence="8" id="KW-1185">Reference proteome</keyword>
<keyword evidence="3" id="KW-0645">Protease</keyword>
<evidence type="ECO:0000256" key="1">
    <source>
        <dbReference type="ARBA" id="ARBA00009431"/>
    </source>
</evidence>
<dbReference type="Gene3D" id="3.40.50.1820">
    <property type="entry name" value="alpha/beta hydrolase"/>
    <property type="match status" value="1"/>
</dbReference>
<dbReference type="Pfam" id="PF00450">
    <property type="entry name" value="Peptidase_S10"/>
    <property type="match status" value="1"/>
</dbReference>
<keyword evidence="2" id="KW-0121">Carboxypeptidase</keyword>
<evidence type="ECO:0000256" key="6">
    <source>
        <dbReference type="ARBA" id="ARBA00023180"/>
    </source>
</evidence>
<sequence>MPPGDSNSCRTQYGSLVANKHVYSTLQRITKKYISYEINPSNNHNVIYIDSPVGTGYSFTDNNHGYARTESKIYKDLYSGSLQFYQLFPELQSNPLFITGECYAGKYIPAFSYLFHQKNPTAKIKINLEGIIIIGNGFVDPINQMNFWNHLHEIGLLDLNGKVRFNLYEEKIRSLIKSNQLTTTAEVLDELLFNFPSVLSNLTGFQSYPYNYLDNQNPDDWNALVEWIQRPDVQSAIHVSDHTPFMSINQTILEYLLHEFMKSEADKLAKLLPDYKVVFYNRQLDMVIPYSSIENVLLNLQWEGSDELKNASRSVWWSGDELVGYVTKVRNLSVVLIRNAGHASGIEQPKWVLEVIT</sequence>
<evidence type="ECO:0008006" key="9">
    <source>
        <dbReference type="Google" id="ProtNLM"/>
    </source>
</evidence>
<evidence type="ECO:0000256" key="3">
    <source>
        <dbReference type="ARBA" id="ARBA00022670"/>
    </source>
</evidence>
<keyword evidence="5" id="KW-0378">Hydrolase</keyword>
<dbReference type="PANTHER" id="PTHR11802:SF472">
    <property type="entry name" value="SERINE CARBOXYPEPTIDASE CPVL-RELATED"/>
    <property type="match status" value="1"/>
</dbReference>
<evidence type="ECO:0000313" key="7">
    <source>
        <dbReference type="EMBL" id="KAH0551977.1"/>
    </source>
</evidence>
<dbReference type="GO" id="GO:0006508">
    <property type="term" value="P:proteolysis"/>
    <property type="evidence" value="ECO:0007669"/>
    <property type="project" value="UniProtKB-KW"/>
</dbReference>
<keyword evidence="6" id="KW-0325">Glycoprotein</keyword>
<organism evidence="7 8">
    <name type="scientific">Cotesia glomerata</name>
    <name type="common">Lepidopteran parasitic wasp</name>
    <name type="synonym">Apanteles glomeratus</name>
    <dbReference type="NCBI Taxonomy" id="32391"/>
    <lineage>
        <taxon>Eukaryota</taxon>
        <taxon>Metazoa</taxon>
        <taxon>Ecdysozoa</taxon>
        <taxon>Arthropoda</taxon>
        <taxon>Hexapoda</taxon>
        <taxon>Insecta</taxon>
        <taxon>Pterygota</taxon>
        <taxon>Neoptera</taxon>
        <taxon>Endopterygota</taxon>
        <taxon>Hymenoptera</taxon>
        <taxon>Apocrita</taxon>
        <taxon>Ichneumonoidea</taxon>
        <taxon>Braconidae</taxon>
        <taxon>Microgastrinae</taxon>
        <taxon>Cotesia</taxon>
    </lineage>
</organism>
<gene>
    <name evidence="7" type="ORF">KQX54_003675</name>
</gene>
<reference evidence="7 8" key="1">
    <citation type="journal article" date="2021" name="J. Hered.">
        <title>A chromosome-level genome assembly of the parasitoid wasp, Cotesia glomerata (Hymenoptera: Braconidae).</title>
        <authorList>
            <person name="Pinto B.J."/>
            <person name="Weis J.J."/>
            <person name="Gamble T."/>
            <person name="Ode P.J."/>
            <person name="Paul R."/>
            <person name="Zaspel J.M."/>
        </authorList>
    </citation>
    <scope>NUCLEOTIDE SEQUENCE [LARGE SCALE GENOMIC DNA]</scope>
    <source>
        <strain evidence="7">CgM1</strain>
    </source>
</reference>
<proteinExistence type="inferred from homology"/>
<evidence type="ECO:0000256" key="5">
    <source>
        <dbReference type="ARBA" id="ARBA00022801"/>
    </source>
</evidence>
<dbReference type="GO" id="GO:0004185">
    <property type="term" value="F:serine-type carboxypeptidase activity"/>
    <property type="evidence" value="ECO:0007669"/>
    <property type="project" value="InterPro"/>
</dbReference>
<accession>A0AAV7I1A9</accession>